<evidence type="ECO:0000313" key="1">
    <source>
        <dbReference type="Proteomes" id="UP000887563"/>
    </source>
</evidence>
<sequence>MCLANQVCDSLLLSAPFSTFGFWMAYLLPEVHSFLASLELPAVLWVQELLG</sequence>
<dbReference type="WBParaSite" id="Minc3s01868g26851">
    <property type="protein sequence ID" value="Minc3s01868g26851"/>
    <property type="gene ID" value="Minc3s01868g26851"/>
</dbReference>
<dbReference type="AlphaFoldDB" id="A0A914MGZ4"/>
<reference evidence="2" key="1">
    <citation type="submission" date="2022-11" db="UniProtKB">
        <authorList>
            <consortium name="WormBaseParasite"/>
        </authorList>
    </citation>
    <scope>IDENTIFICATION</scope>
</reference>
<dbReference type="Proteomes" id="UP000887563">
    <property type="component" value="Unplaced"/>
</dbReference>
<accession>A0A914MGZ4</accession>
<evidence type="ECO:0000313" key="2">
    <source>
        <dbReference type="WBParaSite" id="Minc3s01868g26851"/>
    </source>
</evidence>
<keyword evidence="1" id="KW-1185">Reference proteome</keyword>
<name>A0A914MGZ4_MELIC</name>
<proteinExistence type="predicted"/>
<organism evidence="1 2">
    <name type="scientific">Meloidogyne incognita</name>
    <name type="common">Southern root-knot nematode worm</name>
    <name type="synonym">Oxyuris incognita</name>
    <dbReference type="NCBI Taxonomy" id="6306"/>
    <lineage>
        <taxon>Eukaryota</taxon>
        <taxon>Metazoa</taxon>
        <taxon>Ecdysozoa</taxon>
        <taxon>Nematoda</taxon>
        <taxon>Chromadorea</taxon>
        <taxon>Rhabditida</taxon>
        <taxon>Tylenchina</taxon>
        <taxon>Tylenchomorpha</taxon>
        <taxon>Tylenchoidea</taxon>
        <taxon>Meloidogynidae</taxon>
        <taxon>Meloidogyninae</taxon>
        <taxon>Meloidogyne</taxon>
        <taxon>Meloidogyne incognita group</taxon>
    </lineage>
</organism>
<protein>
    <submittedName>
        <fullName evidence="2">Uncharacterized protein</fullName>
    </submittedName>
</protein>